<dbReference type="Pfam" id="PF00535">
    <property type="entry name" value="Glycos_transf_2"/>
    <property type="match status" value="1"/>
</dbReference>
<accession>A0A1P8KDR6</accession>
<organism evidence="2 3">
    <name type="scientific">Rhodoferax saidenbachensis</name>
    <dbReference type="NCBI Taxonomy" id="1484693"/>
    <lineage>
        <taxon>Bacteria</taxon>
        <taxon>Pseudomonadati</taxon>
        <taxon>Pseudomonadota</taxon>
        <taxon>Betaproteobacteria</taxon>
        <taxon>Burkholderiales</taxon>
        <taxon>Comamonadaceae</taxon>
        <taxon>Rhodoferax</taxon>
    </lineage>
</organism>
<dbReference type="Gene3D" id="3.90.550.10">
    <property type="entry name" value="Spore Coat Polysaccharide Biosynthesis Protein SpsA, Chain A"/>
    <property type="match status" value="1"/>
</dbReference>
<sequence>MEEDRAVINNSPLVSIVICTYNGERFLRQTLDSVLAQTYPNIEVIIVDDGSKDGTADVINEYANRHKKIKPYFKKNGGLPNARNFAFQKSQGDWLAIIDQDDLCYPNRIARQLEVSKEYPTAGLIFCDTHFIDEHGNILGHHFSKFSLPDAFIPKVVAGNLLLQVGCYVDSEAWFMRRDVFEKVGLLDEKLSYACDFEYFIRVGMIVDFAYAREILAAWRVHSSQATATAPKIRQQVRGVYLQFFWSEAVGWWTKALIIKALARSYAGQLRDRLLGRVK</sequence>
<evidence type="ECO:0000313" key="2">
    <source>
        <dbReference type="EMBL" id="APW44171.1"/>
    </source>
</evidence>
<evidence type="ECO:0000259" key="1">
    <source>
        <dbReference type="Pfam" id="PF00535"/>
    </source>
</evidence>
<name>A0A1P8KDR6_9BURK</name>
<dbReference type="PANTHER" id="PTHR22916">
    <property type="entry name" value="GLYCOSYLTRANSFERASE"/>
    <property type="match status" value="1"/>
</dbReference>
<dbReference type="SUPFAM" id="SSF53448">
    <property type="entry name" value="Nucleotide-diphospho-sugar transferases"/>
    <property type="match status" value="1"/>
</dbReference>
<dbReference type="GO" id="GO:0016758">
    <property type="term" value="F:hexosyltransferase activity"/>
    <property type="evidence" value="ECO:0007669"/>
    <property type="project" value="UniProtKB-ARBA"/>
</dbReference>
<feature type="domain" description="Glycosyltransferase 2-like" evidence="1">
    <location>
        <begin position="15"/>
        <end position="184"/>
    </location>
</feature>
<dbReference type="STRING" id="1484693.RS694_17650"/>
<reference evidence="2 3" key="1">
    <citation type="submission" date="2017-01" db="EMBL/GenBank/DDBJ databases">
        <authorList>
            <person name="Mah S.A."/>
            <person name="Swanson W.J."/>
            <person name="Moy G.W."/>
            <person name="Vacquier V.D."/>
        </authorList>
    </citation>
    <scope>NUCLEOTIDE SEQUENCE [LARGE SCALE GENOMIC DNA]</scope>
    <source>
        <strain evidence="2 3">DSM 22694</strain>
    </source>
</reference>
<dbReference type="EMBL" id="CP019239">
    <property type="protein sequence ID" value="APW44171.1"/>
    <property type="molecule type" value="Genomic_DNA"/>
</dbReference>
<dbReference type="RefSeq" id="WP_029705358.1">
    <property type="nucleotide sequence ID" value="NZ_CP019239.1"/>
</dbReference>
<dbReference type="InterPro" id="IPR001173">
    <property type="entry name" value="Glyco_trans_2-like"/>
</dbReference>
<gene>
    <name evidence="2" type="ORF">RS694_17650</name>
</gene>
<dbReference type="InterPro" id="IPR029044">
    <property type="entry name" value="Nucleotide-diphossugar_trans"/>
</dbReference>
<dbReference type="KEGG" id="rsb:RS694_17650"/>
<proteinExistence type="predicted"/>
<keyword evidence="3" id="KW-1185">Reference proteome</keyword>
<dbReference type="PANTHER" id="PTHR22916:SF3">
    <property type="entry name" value="UDP-GLCNAC:BETAGAL BETA-1,3-N-ACETYLGLUCOSAMINYLTRANSFERASE-LIKE PROTEIN 1"/>
    <property type="match status" value="1"/>
</dbReference>
<evidence type="ECO:0000313" key="3">
    <source>
        <dbReference type="Proteomes" id="UP000186110"/>
    </source>
</evidence>
<dbReference type="Proteomes" id="UP000186110">
    <property type="component" value="Chromosome"/>
</dbReference>
<protein>
    <recommendedName>
        <fullName evidence="1">Glycosyltransferase 2-like domain-containing protein</fullName>
    </recommendedName>
</protein>
<dbReference type="AlphaFoldDB" id="A0A1P8KDR6"/>